<reference evidence="1" key="1">
    <citation type="journal article" date="2019" name="bioRxiv">
        <title>The Genome of the Zebra Mussel, Dreissena polymorpha: A Resource for Invasive Species Research.</title>
        <authorList>
            <person name="McCartney M.A."/>
            <person name="Auch B."/>
            <person name="Kono T."/>
            <person name="Mallez S."/>
            <person name="Zhang Y."/>
            <person name="Obille A."/>
            <person name="Becker A."/>
            <person name="Abrahante J.E."/>
            <person name="Garbe J."/>
            <person name="Badalamenti J.P."/>
            <person name="Herman A."/>
            <person name="Mangelson H."/>
            <person name="Liachko I."/>
            <person name="Sullivan S."/>
            <person name="Sone E.D."/>
            <person name="Koren S."/>
            <person name="Silverstein K.A.T."/>
            <person name="Beckman K.B."/>
            <person name="Gohl D.M."/>
        </authorList>
    </citation>
    <scope>NUCLEOTIDE SEQUENCE</scope>
    <source>
        <strain evidence="1">Duluth1</strain>
        <tissue evidence="1">Whole animal</tissue>
    </source>
</reference>
<sequence length="78" mass="8936">MMGFVTRVLNDMGKSQLVQGRSKLEKNADMLKMYCLQCMDNNKELFLKASAALTASHDEDQIEACSRFIYFPENSIYC</sequence>
<gene>
    <name evidence="1" type="ORF">DPMN_129747</name>
</gene>
<protein>
    <submittedName>
        <fullName evidence="1">Uncharacterized protein</fullName>
    </submittedName>
</protein>
<dbReference type="AlphaFoldDB" id="A0A9D4H6E4"/>
<organism evidence="1 2">
    <name type="scientific">Dreissena polymorpha</name>
    <name type="common">Zebra mussel</name>
    <name type="synonym">Mytilus polymorpha</name>
    <dbReference type="NCBI Taxonomy" id="45954"/>
    <lineage>
        <taxon>Eukaryota</taxon>
        <taxon>Metazoa</taxon>
        <taxon>Spiralia</taxon>
        <taxon>Lophotrochozoa</taxon>
        <taxon>Mollusca</taxon>
        <taxon>Bivalvia</taxon>
        <taxon>Autobranchia</taxon>
        <taxon>Heteroconchia</taxon>
        <taxon>Euheterodonta</taxon>
        <taxon>Imparidentia</taxon>
        <taxon>Neoheterodontei</taxon>
        <taxon>Myida</taxon>
        <taxon>Dreissenoidea</taxon>
        <taxon>Dreissenidae</taxon>
        <taxon>Dreissena</taxon>
    </lineage>
</organism>
<evidence type="ECO:0000313" key="1">
    <source>
        <dbReference type="EMBL" id="KAH3827804.1"/>
    </source>
</evidence>
<dbReference type="Proteomes" id="UP000828390">
    <property type="component" value="Unassembled WGS sequence"/>
</dbReference>
<evidence type="ECO:0000313" key="2">
    <source>
        <dbReference type="Proteomes" id="UP000828390"/>
    </source>
</evidence>
<proteinExistence type="predicted"/>
<comment type="caution">
    <text evidence="1">The sequence shown here is derived from an EMBL/GenBank/DDBJ whole genome shotgun (WGS) entry which is preliminary data.</text>
</comment>
<accession>A0A9D4H6E4</accession>
<name>A0A9D4H6E4_DREPO</name>
<dbReference type="EMBL" id="JAIWYP010000005">
    <property type="protein sequence ID" value="KAH3827804.1"/>
    <property type="molecule type" value="Genomic_DNA"/>
</dbReference>
<keyword evidence="2" id="KW-1185">Reference proteome</keyword>
<reference evidence="1" key="2">
    <citation type="submission" date="2020-11" db="EMBL/GenBank/DDBJ databases">
        <authorList>
            <person name="McCartney M.A."/>
            <person name="Auch B."/>
            <person name="Kono T."/>
            <person name="Mallez S."/>
            <person name="Becker A."/>
            <person name="Gohl D.M."/>
            <person name="Silverstein K.A.T."/>
            <person name="Koren S."/>
            <person name="Bechman K.B."/>
            <person name="Herman A."/>
            <person name="Abrahante J.E."/>
            <person name="Garbe J."/>
        </authorList>
    </citation>
    <scope>NUCLEOTIDE SEQUENCE</scope>
    <source>
        <strain evidence="1">Duluth1</strain>
        <tissue evidence="1">Whole animal</tissue>
    </source>
</reference>